<feature type="compositionally biased region" description="Pro residues" evidence="2">
    <location>
        <begin position="1"/>
        <end position="11"/>
    </location>
</feature>
<dbReference type="GO" id="GO:1990871">
    <property type="term" value="C:Vma12-Vma22 assembly complex"/>
    <property type="evidence" value="ECO:0007669"/>
    <property type="project" value="TreeGrafter"/>
</dbReference>
<keyword evidence="4" id="KW-1185">Reference proteome</keyword>
<gene>
    <name evidence="3" type="ORF">AYL99_05941</name>
</gene>
<proteinExistence type="predicted"/>
<organism evidence="3 4">
    <name type="scientific">Fonsecaea erecta</name>
    <dbReference type="NCBI Taxonomy" id="1367422"/>
    <lineage>
        <taxon>Eukaryota</taxon>
        <taxon>Fungi</taxon>
        <taxon>Dikarya</taxon>
        <taxon>Ascomycota</taxon>
        <taxon>Pezizomycotina</taxon>
        <taxon>Eurotiomycetes</taxon>
        <taxon>Chaetothyriomycetidae</taxon>
        <taxon>Chaetothyriales</taxon>
        <taxon>Herpotrichiellaceae</taxon>
        <taxon>Fonsecaea</taxon>
    </lineage>
</organism>
<evidence type="ECO:0000313" key="3">
    <source>
        <dbReference type="EMBL" id="OAP60939.1"/>
    </source>
</evidence>
<dbReference type="Proteomes" id="UP000078343">
    <property type="component" value="Unassembled WGS sequence"/>
</dbReference>
<accession>A0A178ZM95</accession>
<feature type="region of interest" description="Disordered" evidence="2">
    <location>
        <begin position="141"/>
        <end position="167"/>
    </location>
</feature>
<dbReference type="PANTHER" id="PTHR31996:SF2">
    <property type="entry name" value="COILED-COIL DOMAIN-CONTAINING PROTEIN 115"/>
    <property type="match status" value="1"/>
</dbReference>
<feature type="region of interest" description="Disordered" evidence="2">
    <location>
        <begin position="1"/>
        <end position="52"/>
    </location>
</feature>
<name>A0A178ZM95_9EURO</name>
<protein>
    <recommendedName>
        <fullName evidence="1">Vacuolar ATPase assembly protein VMA22</fullName>
    </recommendedName>
</protein>
<dbReference type="AlphaFoldDB" id="A0A178ZM95"/>
<dbReference type="OrthoDB" id="408631at2759"/>
<dbReference type="InterPro" id="IPR040357">
    <property type="entry name" value="Vma22/CCDC115"/>
</dbReference>
<dbReference type="Pfam" id="PF21730">
    <property type="entry name" value="Vma22_CCDC115"/>
    <property type="match status" value="1"/>
</dbReference>
<dbReference type="GeneID" id="30010109"/>
<dbReference type="GO" id="GO:0070072">
    <property type="term" value="P:vacuolar proton-transporting V-type ATPase complex assembly"/>
    <property type="evidence" value="ECO:0007669"/>
    <property type="project" value="InterPro"/>
</dbReference>
<dbReference type="RefSeq" id="XP_018694306.1">
    <property type="nucleotide sequence ID" value="XM_018837453.1"/>
</dbReference>
<evidence type="ECO:0000256" key="2">
    <source>
        <dbReference type="SAM" id="MobiDB-lite"/>
    </source>
</evidence>
<feature type="region of interest" description="Disordered" evidence="2">
    <location>
        <begin position="262"/>
        <end position="333"/>
    </location>
</feature>
<dbReference type="PANTHER" id="PTHR31996">
    <property type="entry name" value="COILED-COIL DOMAIN-CONTAINING PROTEIN 115"/>
    <property type="match status" value="1"/>
</dbReference>
<reference evidence="3 4" key="1">
    <citation type="submission" date="2016-04" db="EMBL/GenBank/DDBJ databases">
        <title>Draft genome of Fonsecaea erecta CBS 125763.</title>
        <authorList>
            <person name="Weiss V.A."/>
            <person name="Vicente V.A."/>
            <person name="Raittz R.T."/>
            <person name="Moreno L.F."/>
            <person name="De Souza E.M."/>
            <person name="Pedrosa F.O."/>
            <person name="Steffens M.B."/>
            <person name="Faoro H."/>
            <person name="Tadra-Sfeir M.Z."/>
            <person name="Najafzadeh M.J."/>
            <person name="Felipe M.S."/>
            <person name="Teixeira M."/>
            <person name="Sun J."/>
            <person name="Xi L."/>
            <person name="Gomes R."/>
            <person name="De Azevedo C.M."/>
            <person name="Salgado C.G."/>
            <person name="Da Silva M.B."/>
            <person name="Nascimento M.F."/>
            <person name="Queiroz-Telles F."/>
            <person name="Attili D.S."/>
            <person name="Gorbushina A."/>
        </authorList>
    </citation>
    <scope>NUCLEOTIDE SEQUENCE [LARGE SCALE GENOMIC DNA]</scope>
    <source>
        <strain evidence="3 4">CBS 125763</strain>
    </source>
</reference>
<feature type="compositionally biased region" description="Polar residues" evidence="2">
    <location>
        <begin position="285"/>
        <end position="333"/>
    </location>
</feature>
<dbReference type="GO" id="GO:0051082">
    <property type="term" value="F:unfolded protein binding"/>
    <property type="evidence" value="ECO:0007669"/>
    <property type="project" value="TreeGrafter"/>
</dbReference>
<dbReference type="EMBL" id="LVYI01000004">
    <property type="protein sequence ID" value="OAP60939.1"/>
    <property type="molecule type" value="Genomic_DNA"/>
</dbReference>
<evidence type="ECO:0000256" key="1">
    <source>
        <dbReference type="ARBA" id="ARBA00093634"/>
    </source>
</evidence>
<evidence type="ECO:0000313" key="4">
    <source>
        <dbReference type="Proteomes" id="UP000078343"/>
    </source>
</evidence>
<dbReference type="STRING" id="1367422.A0A178ZM95"/>
<comment type="caution">
    <text evidence="3">The sequence shown here is derived from an EMBL/GenBank/DDBJ whole genome shotgun (WGS) entry which is preliminary data.</text>
</comment>
<sequence length="333" mass="36315">MVSHLPSPPSSRPSSPDSNSGTQPQLVEAHTPDCGTQVEPEHQSKGQESSDGLLSDRLDALLVSYLNLLDTYTTLRDRLSKDLSGGFFALAQANRNAQSTLGVGRRYGEEGFDERMKAGKVVKIEKTRNAMVLESYKGKGHKEVHEDVAQTPAQRTASQRNKEEMESGKYDLEEDIEQSASTPYDFSVSSTSNLTKDPLKWYGILIPPALRTCQTHFATSISSTIPEILNTASAMRSLEEEIWIVRRQLGTVDNYATANVDRLGNKDDGNIESDTTASKMAGGRNSESPLSSRAMSSPKFQTSHVKRSSSLLSTTPPAGNLRTESCSSLLKLG</sequence>